<evidence type="ECO:0000313" key="3">
    <source>
        <dbReference type="EMBL" id="GAA2598521.1"/>
    </source>
</evidence>
<dbReference type="InterPro" id="IPR001387">
    <property type="entry name" value="Cro/C1-type_HTH"/>
</dbReference>
<dbReference type="PROSITE" id="PS50943">
    <property type="entry name" value="HTH_CROC1"/>
    <property type="match status" value="1"/>
</dbReference>
<dbReference type="Gene3D" id="1.10.260.40">
    <property type="entry name" value="lambda repressor-like DNA-binding domains"/>
    <property type="match status" value="1"/>
</dbReference>
<comment type="caution">
    <text evidence="3">The sequence shown here is derived from an EMBL/GenBank/DDBJ whole genome shotgun (WGS) entry which is preliminary data.</text>
</comment>
<organism evidence="3 4">
    <name type="scientific">Streptomyces axinellae</name>
    <dbReference type="NCBI Taxonomy" id="552788"/>
    <lineage>
        <taxon>Bacteria</taxon>
        <taxon>Bacillati</taxon>
        <taxon>Actinomycetota</taxon>
        <taxon>Actinomycetes</taxon>
        <taxon>Kitasatosporales</taxon>
        <taxon>Streptomycetaceae</taxon>
        <taxon>Streptomyces</taxon>
    </lineage>
</organism>
<sequence>MRVSLTVVNHTAVTHDHTYGQGEVMGEETAHEGRAGDAEGAGDARDPRRVFAEECRSARELYPDHPLTQTELARMARTSKSTISRVETCMGPIPAELPALLDEVFATDGLFKRLYEEIIAASFPSLYRRRMALERAAVEIREWSPTIIPGLFQTADYARCLFRGGSPRAGDDEVAAFVASRTRRREVLDGEAPPDVRVVLCESVLLRRPCPPEVMRRQFGVLLDAGKRATVRIQVLPLDAPAHLLCDWPVTLLTAPNQAVSVCVENYRTAGIIEDFDRVRTALRTYDELTSEALSARESARVITEQMERLP</sequence>
<dbReference type="RefSeq" id="WP_344562543.1">
    <property type="nucleotide sequence ID" value="NZ_BAAARJ010000003.1"/>
</dbReference>
<reference evidence="4" key="1">
    <citation type="journal article" date="2019" name="Int. J. Syst. Evol. Microbiol.">
        <title>The Global Catalogue of Microorganisms (GCM) 10K type strain sequencing project: providing services to taxonomists for standard genome sequencing and annotation.</title>
        <authorList>
            <consortium name="The Broad Institute Genomics Platform"/>
            <consortium name="The Broad Institute Genome Sequencing Center for Infectious Disease"/>
            <person name="Wu L."/>
            <person name="Ma J."/>
        </authorList>
    </citation>
    <scope>NUCLEOTIDE SEQUENCE [LARGE SCALE GENOMIC DNA]</scope>
    <source>
        <strain evidence="4">JCM 16373</strain>
    </source>
</reference>
<dbReference type="InterPro" id="IPR010982">
    <property type="entry name" value="Lambda_DNA-bd_dom_sf"/>
</dbReference>
<gene>
    <name evidence="3" type="ORF">GCM10009863_09870</name>
</gene>
<feature type="domain" description="HTH cro/C1-type" evidence="2">
    <location>
        <begin position="67"/>
        <end position="88"/>
    </location>
</feature>
<protein>
    <submittedName>
        <fullName evidence="3">Helix-turn-helix transcriptional regulator</fullName>
    </submittedName>
</protein>
<evidence type="ECO:0000313" key="4">
    <source>
        <dbReference type="Proteomes" id="UP001501447"/>
    </source>
</evidence>
<keyword evidence="4" id="KW-1185">Reference proteome</keyword>
<name>A0ABP6C735_9ACTN</name>
<feature type="compositionally biased region" description="Basic and acidic residues" evidence="1">
    <location>
        <begin position="28"/>
        <end position="47"/>
    </location>
</feature>
<dbReference type="EMBL" id="BAAARJ010000003">
    <property type="protein sequence ID" value="GAA2598521.1"/>
    <property type="molecule type" value="Genomic_DNA"/>
</dbReference>
<dbReference type="Proteomes" id="UP001501447">
    <property type="component" value="Unassembled WGS sequence"/>
</dbReference>
<evidence type="ECO:0000259" key="2">
    <source>
        <dbReference type="PROSITE" id="PS50943"/>
    </source>
</evidence>
<evidence type="ECO:0000256" key="1">
    <source>
        <dbReference type="SAM" id="MobiDB-lite"/>
    </source>
</evidence>
<dbReference type="Pfam" id="PF19054">
    <property type="entry name" value="DUF5753"/>
    <property type="match status" value="1"/>
</dbReference>
<dbReference type="CDD" id="cd00093">
    <property type="entry name" value="HTH_XRE"/>
    <property type="match status" value="1"/>
</dbReference>
<accession>A0ABP6C735</accession>
<feature type="region of interest" description="Disordered" evidence="1">
    <location>
        <begin position="17"/>
        <end position="47"/>
    </location>
</feature>
<proteinExistence type="predicted"/>
<dbReference type="InterPro" id="IPR043917">
    <property type="entry name" value="DUF5753"/>
</dbReference>